<dbReference type="PANTHER" id="PTHR45693:SF15">
    <property type="entry name" value="TGACG-SEQUENCE-SPECIFIC DNA-BINDING PROTEIN TGA-2.1"/>
    <property type="match status" value="1"/>
</dbReference>
<keyword evidence="4" id="KW-0238">DNA-binding</keyword>
<feature type="compositionally biased region" description="Basic and acidic residues" evidence="9">
    <location>
        <begin position="141"/>
        <end position="154"/>
    </location>
</feature>
<protein>
    <submittedName>
        <fullName evidence="13">TGACG motif-binding factor 6</fullName>
    </submittedName>
</protein>
<evidence type="ECO:0000256" key="4">
    <source>
        <dbReference type="ARBA" id="ARBA00023125"/>
    </source>
</evidence>
<evidence type="ECO:0000256" key="5">
    <source>
        <dbReference type="ARBA" id="ARBA00023159"/>
    </source>
</evidence>
<comment type="subcellular location">
    <subcellularLocation>
        <location evidence="1">Nucleus</location>
    </subcellularLocation>
</comment>
<evidence type="ECO:0000256" key="10">
    <source>
        <dbReference type="SAM" id="SignalP"/>
    </source>
</evidence>
<dbReference type="Gene3D" id="1.20.5.170">
    <property type="match status" value="1"/>
</dbReference>
<feature type="domain" description="DOG1" evidence="12">
    <location>
        <begin position="219"/>
        <end position="361"/>
    </location>
</feature>
<keyword evidence="10" id="KW-0732">Signal</keyword>
<dbReference type="PROSITE" id="PS51806">
    <property type="entry name" value="DOG1"/>
    <property type="match status" value="1"/>
</dbReference>
<dbReference type="GO" id="GO:0005634">
    <property type="term" value="C:nucleus"/>
    <property type="evidence" value="ECO:0007669"/>
    <property type="project" value="UniProtKB-SubCell"/>
</dbReference>
<dbReference type="InterPro" id="IPR004827">
    <property type="entry name" value="bZIP"/>
</dbReference>
<evidence type="ECO:0000256" key="8">
    <source>
        <dbReference type="SAM" id="Coils"/>
    </source>
</evidence>
<dbReference type="SUPFAM" id="SSF57959">
    <property type="entry name" value="Leucine zipper domain"/>
    <property type="match status" value="1"/>
</dbReference>
<evidence type="ECO:0000256" key="2">
    <source>
        <dbReference type="ARBA" id="ARBA00007163"/>
    </source>
</evidence>
<feature type="signal peptide" evidence="10">
    <location>
        <begin position="1"/>
        <end position="27"/>
    </location>
</feature>
<feature type="domain" description="BZIP" evidence="11">
    <location>
        <begin position="151"/>
        <end position="200"/>
    </location>
</feature>
<dbReference type="GO" id="GO:0003700">
    <property type="term" value="F:DNA-binding transcription factor activity"/>
    <property type="evidence" value="ECO:0007669"/>
    <property type="project" value="InterPro"/>
</dbReference>
<dbReference type="PANTHER" id="PTHR45693">
    <property type="entry name" value="TRANSCRIPTION FACTOR TGA9"/>
    <property type="match status" value="1"/>
</dbReference>
<feature type="coiled-coil region" evidence="8">
    <location>
        <begin position="172"/>
        <end position="206"/>
    </location>
</feature>
<proteinExistence type="inferred from homology"/>
<evidence type="ECO:0000256" key="9">
    <source>
        <dbReference type="SAM" id="MobiDB-lite"/>
    </source>
</evidence>
<gene>
    <name evidence="13" type="ORF">Prudu_019034</name>
</gene>
<name>A0A4Y1RS73_PRUDU</name>
<dbReference type="EMBL" id="AP019303">
    <property type="protein sequence ID" value="BBH07169.1"/>
    <property type="molecule type" value="Genomic_DNA"/>
</dbReference>
<evidence type="ECO:0000256" key="1">
    <source>
        <dbReference type="ARBA" id="ARBA00004123"/>
    </source>
</evidence>
<dbReference type="Pfam" id="PF00170">
    <property type="entry name" value="bZIP_1"/>
    <property type="match status" value="1"/>
</dbReference>
<keyword evidence="6" id="KW-0804">Transcription</keyword>
<evidence type="ECO:0000313" key="13">
    <source>
        <dbReference type="EMBL" id="BBH07169.1"/>
    </source>
</evidence>
<keyword evidence="8" id="KW-0175">Coiled coil</keyword>
<evidence type="ECO:0000256" key="3">
    <source>
        <dbReference type="ARBA" id="ARBA00023015"/>
    </source>
</evidence>
<dbReference type="GO" id="GO:0006351">
    <property type="term" value="P:DNA-templated transcription"/>
    <property type="evidence" value="ECO:0007669"/>
    <property type="project" value="InterPro"/>
</dbReference>
<organism evidence="13">
    <name type="scientific">Prunus dulcis</name>
    <name type="common">Almond</name>
    <name type="synonym">Amygdalus dulcis</name>
    <dbReference type="NCBI Taxonomy" id="3755"/>
    <lineage>
        <taxon>Eukaryota</taxon>
        <taxon>Viridiplantae</taxon>
        <taxon>Streptophyta</taxon>
        <taxon>Embryophyta</taxon>
        <taxon>Tracheophyta</taxon>
        <taxon>Spermatophyta</taxon>
        <taxon>Magnoliopsida</taxon>
        <taxon>eudicotyledons</taxon>
        <taxon>Gunneridae</taxon>
        <taxon>Pentapetalae</taxon>
        <taxon>rosids</taxon>
        <taxon>fabids</taxon>
        <taxon>Rosales</taxon>
        <taxon>Rosaceae</taxon>
        <taxon>Amygdaloideae</taxon>
        <taxon>Amygdaleae</taxon>
        <taxon>Prunus</taxon>
    </lineage>
</organism>
<sequence>MEKGVVQGCLWLWDQVVLVVCGGGGGGDDVDPWAVEHGTEGSTIRSSRISDFGTLEQTLGFRIEDAVDIGRSPVFNQNKLSSQALGSSDAQFGSLNKQSRELGESSMADGSPRTDTSTDDTEDKNQRTELNQITGLLVSDSSDRSKEKPGDQKTLRRLAQNREAARKSRLRKKAYVQQLESSRLKLTQLEQELQRARQQLGIFISSSGDQSHSMSGNGALAFDVEYARWLEEHNRQINELRAAVNSHAGDTELRTVIDNVIAHYDDIFRLKGTAAKADECGKHQLKGVFNVDGGFRSSELLKLLVNQLEPLTEQQLVGIYNLQQSSQQAEDALSQGMEALQQSLLKPWPVAHLGHQDHLEM</sequence>
<dbReference type="AlphaFoldDB" id="A0A4Y1RS73"/>
<dbReference type="PROSITE" id="PS50217">
    <property type="entry name" value="BZIP"/>
    <property type="match status" value="1"/>
</dbReference>
<dbReference type="InterPro" id="IPR025422">
    <property type="entry name" value="TGA_domain"/>
</dbReference>
<dbReference type="Pfam" id="PF14144">
    <property type="entry name" value="DOG1"/>
    <property type="match status" value="1"/>
</dbReference>
<dbReference type="PROSITE" id="PS00036">
    <property type="entry name" value="BZIP_BASIC"/>
    <property type="match status" value="1"/>
</dbReference>
<evidence type="ECO:0000259" key="11">
    <source>
        <dbReference type="PROSITE" id="PS50217"/>
    </source>
</evidence>
<reference evidence="13" key="1">
    <citation type="journal article" date="2019" name="Science">
        <title>Mutation of a bHLH transcription factor allowed almond domestication.</title>
        <authorList>
            <person name="Sanchez-Perez R."/>
            <person name="Pavan S."/>
            <person name="Mazzeo R."/>
            <person name="Moldovan C."/>
            <person name="Aiese Cigliano R."/>
            <person name="Del Cueto J."/>
            <person name="Ricciardi F."/>
            <person name="Lotti C."/>
            <person name="Ricciardi L."/>
            <person name="Dicenta F."/>
            <person name="Lopez-Marques R.L."/>
            <person name="Lindberg Moller B."/>
        </authorList>
    </citation>
    <scope>NUCLEOTIDE SEQUENCE</scope>
</reference>
<dbReference type="InterPro" id="IPR046347">
    <property type="entry name" value="bZIP_sf"/>
</dbReference>
<dbReference type="GO" id="GO:0000976">
    <property type="term" value="F:transcription cis-regulatory region binding"/>
    <property type="evidence" value="ECO:0007669"/>
    <property type="project" value="UniProtKB-ARBA"/>
</dbReference>
<keyword evidence="7" id="KW-0539">Nucleus</keyword>
<dbReference type="SMART" id="SM00338">
    <property type="entry name" value="BRLZ"/>
    <property type="match status" value="1"/>
</dbReference>
<keyword evidence="5" id="KW-0010">Activator</keyword>
<comment type="similarity">
    <text evidence="2">Belongs to the bZIP family.</text>
</comment>
<feature type="chain" id="PRO_5021476355" evidence="10">
    <location>
        <begin position="28"/>
        <end position="361"/>
    </location>
</feature>
<accession>A0A4Y1RS73</accession>
<evidence type="ECO:0000256" key="7">
    <source>
        <dbReference type="ARBA" id="ARBA00023242"/>
    </source>
</evidence>
<evidence type="ECO:0000259" key="12">
    <source>
        <dbReference type="PROSITE" id="PS51806"/>
    </source>
</evidence>
<keyword evidence="3" id="KW-0805">Transcription regulation</keyword>
<dbReference type="FunFam" id="1.20.5.170:FF:000019">
    <property type="entry name" value="BZIP family transcription factor"/>
    <property type="match status" value="1"/>
</dbReference>
<feature type="region of interest" description="Disordered" evidence="9">
    <location>
        <begin position="98"/>
        <end position="156"/>
    </location>
</feature>
<evidence type="ECO:0000256" key="6">
    <source>
        <dbReference type="ARBA" id="ARBA00023163"/>
    </source>
</evidence>